<keyword evidence="2" id="KW-1185">Reference proteome</keyword>
<organism evidence="1 2">
    <name type="scientific">Falsiporphyromonas endometrii</name>
    <dbReference type="NCBI Taxonomy" id="1387297"/>
    <lineage>
        <taxon>Bacteria</taxon>
        <taxon>Pseudomonadati</taxon>
        <taxon>Bacteroidota</taxon>
        <taxon>Bacteroidia</taxon>
        <taxon>Bacteroidales</taxon>
        <taxon>Porphyromonadaceae</taxon>
        <taxon>Falsiporphyromonas</taxon>
    </lineage>
</organism>
<accession>A0ABV9K732</accession>
<proteinExistence type="predicted"/>
<dbReference type="EMBL" id="JBHSGO010000160">
    <property type="protein sequence ID" value="MFC4665967.1"/>
    <property type="molecule type" value="Genomic_DNA"/>
</dbReference>
<reference evidence="2" key="1">
    <citation type="journal article" date="2019" name="Int. J. Syst. Evol. Microbiol.">
        <title>The Global Catalogue of Microorganisms (GCM) 10K type strain sequencing project: providing services to taxonomists for standard genome sequencing and annotation.</title>
        <authorList>
            <consortium name="The Broad Institute Genomics Platform"/>
            <consortium name="The Broad Institute Genome Sequencing Center for Infectious Disease"/>
            <person name="Wu L."/>
            <person name="Ma J."/>
        </authorList>
    </citation>
    <scope>NUCLEOTIDE SEQUENCE [LARGE SCALE GENOMIC DNA]</scope>
    <source>
        <strain evidence="2">CGMCC 4.7357</strain>
    </source>
</reference>
<gene>
    <name evidence="1" type="ORF">ACFO3G_05050</name>
</gene>
<dbReference type="Proteomes" id="UP001596020">
    <property type="component" value="Unassembled WGS sequence"/>
</dbReference>
<protein>
    <recommendedName>
        <fullName evidence="3">Secreted protein</fullName>
    </recommendedName>
</protein>
<name>A0ABV9K732_9PORP</name>
<sequence>MEISIILTILLIAFSLAGAFLQGGKVCLISGVQMAASIISKYDLMNSLCRWAVKLIRKDLCLLNTVTLNTTQKATQTTLIYTEIPIFRG</sequence>
<comment type="caution">
    <text evidence="1">The sequence shown here is derived from an EMBL/GenBank/DDBJ whole genome shotgun (WGS) entry which is preliminary data.</text>
</comment>
<evidence type="ECO:0000313" key="2">
    <source>
        <dbReference type="Proteomes" id="UP001596020"/>
    </source>
</evidence>
<evidence type="ECO:0008006" key="3">
    <source>
        <dbReference type="Google" id="ProtNLM"/>
    </source>
</evidence>
<dbReference type="RefSeq" id="WP_380078572.1">
    <property type="nucleotide sequence ID" value="NZ_JBHSGO010000160.1"/>
</dbReference>
<evidence type="ECO:0000313" key="1">
    <source>
        <dbReference type="EMBL" id="MFC4665967.1"/>
    </source>
</evidence>